<accession>A0A370FYT8</accession>
<feature type="transmembrane region" description="Helical" evidence="1">
    <location>
        <begin position="36"/>
        <end position="61"/>
    </location>
</feature>
<keyword evidence="3" id="KW-1185">Reference proteome</keyword>
<keyword evidence="1" id="KW-0812">Transmembrane</keyword>
<sequence>MNFTEWRHSRPFWGSVIAIISGSLILWVPLNLFLSAFLPGSIAVVGLLFGGLIIVLGLLSLFFPQSAKVLGIIIMFLSVLSVIGALGGLFIGTILGLIGGAALLAWRPIEWKDDRHPASQPRETAKAG</sequence>
<proteinExistence type="predicted"/>
<organism evidence="2 3">
    <name type="scientific">Falsibacillus pallidus</name>
    <dbReference type="NCBI Taxonomy" id="493781"/>
    <lineage>
        <taxon>Bacteria</taxon>
        <taxon>Bacillati</taxon>
        <taxon>Bacillota</taxon>
        <taxon>Bacilli</taxon>
        <taxon>Bacillales</taxon>
        <taxon>Bacillaceae</taxon>
        <taxon>Falsibacillus</taxon>
    </lineage>
</organism>
<keyword evidence="1" id="KW-1133">Transmembrane helix</keyword>
<keyword evidence="1" id="KW-0472">Membrane</keyword>
<protein>
    <submittedName>
        <fullName evidence="2">Uncharacterized protein</fullName>
    </submittedName>
</protein>
<dbReference type="Pfam" id="PF19609">
    <property type="entry name" value="DUF6114"/>
    <property type="match status" value="1"/>
</dbReference>
<name>A0A370FYT8_9BACI</name>
<comment type="caution">
    <text evidence="2">The sequence shown here is derived from an EMBL/GenBank/DDBJ whole genome shotgun (WGS) entry which is preliminary data.</text>
</comment>
<dbReference type="InterPro" id="IPR046096">
    <property type="entry name" value="DUF6114"/>
</dbReference>
<evidence type="ECO:0000313" key="3">
    <source>
        <dbReference type="Proteomes" id="UP000255326"/>
    </source>
</evidence>
<reference evidence="2 3" key="1">
    <citation type="submission" date="2018-07" db="EMBL/GenBank/DDBJ databases">
        <title>Genomic Encyclopedia of Type Strains, Phase IV (KMG-IV): sequencing the most valuable type-strain genomes for metagenomic binning, comparative biology and taxonomic classification.</title>
        <authorList>
            <person name="Goeker M."/>
        </authorList>
    </citation>
    <scope>NUCLEOTIDE SEQUENCE [LARGE SCALE GENOMIC DNA]</scope>
    <source>
        <strain evidence="2 3">DSM 25281</strain>
    </source>
</reference>
<gene>
    <name evidence="2" type="ORF">DFR59_12712</name>
</gene>
<feature type="transmembrane region" description="Helical" evidence="1">
    <location>
        <begin position="12"/>
        <end position="30"/>
    </location>
</feature>
<dbReference type="OrthoDB" id="2879577at2"/>
<dbReference type="RefSeq" id="WP_114747334.1">
    <property type="nucleotide sequence ID" value="NZ_QQAY01000027.1"/>
</dbReference>
<dbReference type="AlphaFoldDB" id="A0A370FYT8"/>
<feature type="transmembrane region" description="Helical" evidence="1">
    <location>
        <begin position="73"/>
        <end position="106"/>
    </location>
</feature>
<evidence type="ECO:0000256" key="1">
    <source>
        <dbReference type="SAM" id="Phobius"/>
    </source>
</evidence>
<dbReference type="Proteomes" id="UP000255326">
    <property type="component" value="Unassembled WGS sequence"/>
</dbReference>
<dbReference type="EMBL" id="QQAY01000027">
    <property type="protein sequence ID" value="RDI36658.1"/>
    <property type="molecule type" value="Genomic_DNA"/>
</dbReference>
<evidence type="ECO:0000313" key="2">
    <source>
        <dbReference type="EMBL" id="RDI36658.1"/>
    </source>
</evidence>